<keyword evidence="7" id="KW-0963">Cytoplasm</keyword>
<dbReference type="GO" id="GO:0005829">
    <property type="term" value="C:cytosol"/>
    <property type="evidence" value="ECO:0007669"/>
    <property type="project" value="TreeGrafter"/>
</dbReference>
<sequence length="492" mass="56127">MHEFPKEYATRLERLESLRKSGKNPYPANVERDHEIAKVLAQFDALLKKKATVSIAGRVLSLRPHGGSTFAHIDDGTGRVQIYMQKDTMGIEAYDTMLNTLDIADFIVVSGEPYTTKRGEKSILVGHGHIISKALLPLPEKWHGLTDVEARYRKRYLDLISNPEVPEIFKARTFIIRALREFFDTRGYMEVETPMLQPLAGGAAAKPFVTHHNALNVDLYLRIAPELYLKRLLVGGFPKVYEMGRAFRNEGIDHQHNPEFTIFEAYEAYANYEDYMRLIEELFPLLLRKLGITDWKFAYDKHEIDPAPPYPRLGFRDGLIQYGQFDIEKYKDAKKLEDAAHKAGADFPKGSSRGKIYDELYKTLVRPKLVNPTFVIDHPVELSPLAKRKQNDPRYVERFQLVLGGGIELVNAFSELNDPLDQKARFEEQEKAHQAGEEDTHRMDDDFIEALMHGMPPAAGLGIGIDRLVALLTNSHSIKEVILFPTLRPEKI</sequence>
<feature type="binding site" evidence="7">
    <location>
        <position position="408"/>
    </location>
    <ligand>
        <name>Mg(2+)</name>
        <dbReference type="ChEBI" id="CHEBI:18420"/>
        <label>2</label>
    </ligand>
</feature>
<dbReference type="InterPro" id="IPR044136">
    <property type="entry name" value="Lys-tRNA-ligase_II_N"/>
</dbReference>
<feature type="binding site" evidence="7">
    <location>
        <position position="408"/>
    </location>
    <ligand>
        <name>Mg(2+)</name>
        <dbReference type="ChEBI" id="CHEBI:18420"/>
        <label>1</label>
    </ligand>
</feature>
<evidence type="ECO:0000256" key="4">
    <source>
        <dbReference type="ARBA" id="ARBA00022840"/>
    </source>
</evidence>
<dbReference type="Gene3D" id="2.40.50.140">
    <property type="entry name" value="Nucleic acid-binding proteins"/>
    <property type="match status" value="1"/>
</dbReference>
<dbReference type="InterPro" id="IPR018149">
    <property type="entry name" value="Lys-tRNA-synth_II_C"/>
</dbReference>
<dbReference type="Gene3D" id="3.30.930.10">
    <property type="entry name" value="Bira Bifunctional Protein, Domain 2"/>
    <property type="match status" value="1"/>
</dbReference>
<protein>
    <recommendedName>
        <fullName evidence="7">Lysine--tRNA ligase</fullName>
        <ecNumber evidence="7">6.1.1.6</ecNumber>
    </recommendedName>
    <alternativeName>
        <fullName evidence="7">Lysyl-tRNA synthetase</fullName>
        <shortName evidence="7">LysRS</shortName>
    </alternativeName>
</protein>
<evidence type="ECO:0000256" key="2">
    <source>
        <dbReference type="ARBA" id="ARBA00022723"/>
    </source>
</evidence>
<dbReference type="GO" id="GO:0000049">
    <property type="term" value="F:tRNA binding"/>
    <property type="evidence" value="ECO:0007669"/>
    <property type="project" value="TreeGrafter"/>
</dbReference>
<comment type="similarity">
    <text evidence="7">Belongs to the class-II aminoacyl-tRNA synthetase family.</text>
</comment>
<dbReference type="GO" id="GO:0000287">
    <property type="term" value="F:magnesium ion binding"/>
    <property type="evidence" value="ECO:0007669"/>
    <property type="project" value="UniProtKB-UniRule"/>
</dbReference>
<dbReference type="NCBIfam" id="TIGR00499">
    <property type="entry name" value="lysS_bact"/>
    <property type="match status" value="1"/>
</dbReference>
<dbReference type="PROSITE" id="PS50862">
    <property type="entry name" value="AA_TRNA_LIGASE_II"/>
    <property type="match status" value="1"/>
</dbReference>
<dbReference type="CDD" id="cd04322">
    <property type="entry name" value="LysRS_N"/>
    <property type="match status" value="1"/>
</dbReference>
<dbReference type="CDD" id="cd00775">
    <property type="entry name" value="LysRS_core"/>
    <property type="match status" value="1"/>
</dbReference>
<evidence type="ECO:0000256" key="1">
    <source>
        <dbReference type="ARBA" id="ARBA00022598"/>
    </source>
</evidence>
<evidence type="ECO:0000313" key="11">
    <source>
        <dbReference type="Proteomes" id="UP000176897"/>
    </source>
</evidence>
<dbReference type="STRING" id="1802401.A3B21_03680"/>
<dbReference type="PRINTS" id="PR00982">
    <property type="entry name" value="TRNASYNTHLYS"/>
</dbReference>
<dbReference type="GO" id="GO:0005524">
    <property type="term" value="F:ATP binding"/>
    <property type="evidence" value="ECO:0007669"/>
    <property type="project" value="UniProtKB-UniRule"/>
</dbReference>
<dbReference type="Pfam" id="PF01336">
    <property type="entry name" value="tRNA_anti-codon"/>
    <property type="match status" value="1"/>
</dbReference>
<evidence type="ECO:0000256" key="7">
    <source>
        <dbReference type="HAMAP-Rule" id="MF_00252"/>
    </source>
</evidence>
<dbReference type="InterPro" id="IPR012340">
    <property type="entry name" value="NA-bd_OB-fold"/>
</dbReference>
<dbReference type="PANTHER" id="PTHR42918:SF15">
    <property type="entry name" value="LYSINE--TRNA LIGASE, CHLOROPLASTIC_MITOCHONDRIAL"/>
    <property type="match status" value="1"/>
</dbReference>
<dbReference type="GO" id="GO:0004824">
    <property type="term" value="F:lysine-tRNA ligase activity"/>
    <property type="evidence" value="ECO:0007669"/>
    <property type="project" value="UniProtKB-UniRule"/>
</dbReference>
<gene>
    <name evidence="7" type="primary">lysS</name>
    <name evidence="10" type="ORF">A3B21_03680</name>
</gene>
<organism evidence="10 11">
    <name type="scientific">Candidatus Uhrbacteria bacterium RIFCSPLOWO2_01_FULL_47_24</name>
    <dbReference type="NCBI Taxonomy" id="1802401"/>
    <lineage>
        <taxon>Bacteria</taxon>
        <taxon>Candidatus Uhriibacteriota</taxon>
    </lineage>
</organism>
<dbReference type="InterPro" id="IPR045864">
    <property type="entry name" value="aa-tRNA-synth_II/BPL/LPL"/>
</dbReference>
<dbReference type="InterPro" id="IPR004365">
    <property type="entry name" value="NA-bd_OB_tRNA"/>
</dbReference>
<evidence type="ECO:0000256" key="3">
    <source>
        <dbReference type="ARBA" id="ARBA00022741"/>
    </source>
</evidence>
<dbReference type="PANTHER" id="PTHR42918">
    <property type="entry name" value="LYSYL-TRNA SYNTHETASE"/>
    <property type="match status" value="1"/>
</dbReference>
<comment type="subcellular location">
    <subcellularLocation>
        <location evidence="7">Cytoplasm</location>
    </subcellularLocation>
</comment>
<dbReference type="AlphaFoldDB" id="A0A1F7USM5"/>
<dbReference type="HAMAP" id="MF_00252">
    <property type="entry name" value="Lys_tRNA_synth_class2"/>
    <property type="match status" value="1"/>
</dbReference>
<feature type="domain" description="Aminoacyl-transfer RNA synthetases class-II family profile" evidence="9">
    <location>
        <begin position="169"/>
        <end position="489"/>
    </location>
</feature>
<dbReference type="SUPFAM" id="SSF50249">
    <property type="entry name" value="Nucleic acid-binding proteins"/>
    <property type="match status" value="1"/>
</dbReference>
<reference evidence="10 11" key="1">
    <citation type="journal article" date="2016" name="Nat. Commun.">
        <title>Thousands of microbial genomes shed light on interconnected biogeochemical processes in an aquifer system.</title>
        <authorList>
            <person name="Anantharaman K."/>
            <person name="Brown C.T."/>
            <person name="Hug L.A."/>
            <person name="Sharon I."/>
            <person name="Castelle C.J."/>
            <person name="Probst A.J."/>
            <person name="Thomas B.C."/>
            <person name="Singh A."/>
            <person name="Wilkins M.J."/>
            <person name="Karaoz U."/>
            <person name="Brodie E.L."/>
            <person name="Williams K.H."/>
            <person name="Hubbard S.S."/>
            <person name="Banfield J.F."/>
        </authorList>
    </citation>
    <scope>NUCLEOTIDE SEQUENCE [LARGE SCALE GENOMIC DNA]</scope>
</reference>
<keyword evidence="4 7" id="KW-0067">ATP-binding</keyword>
<dbReference type="NCBIfam" id="NF001756">
    <property type="entry name" value="PRK00484.1"/>
    <property type="match status" value="1"/>
</dbReference>
<dbReference type="SUPFAM" id="SSF55681">
    <property type="entry name" value="Class II aaRS and biotin synthetases"/>
    <property type="match status" value="1"/>
</dbReference>
<dbReference type="GO" id="GO:0006430">
    <property type="term" value="P:lysyl-tRNA aminoacylation"/>
    <property type="evidence" value="ECO:0007669"/>
    <property type="project" value="UniProtKB-UniRule"/>
</dbReference>
<dbReference type="Proteomes" id="UP000176897">
    <property type="component" value="Unassembled WGS sequence"/>
</dbReference>
<dbReference type="EC" id="6.1.1.6" evidence="7"/>
<keyword evidence="7" id="KW-0648">Protein biosynthesis</keyword>
<dbReference type="InterPro" id="IPR002313">
    <property type="entry name" value="Lys-tRNA-ligase_II"/>
</dbReference>
<proteinExistence type="inferred from homology"/>
<keyword evidence="1 7" id="KW-0436">Ligase</keyword>
<keyword evidence="2 7" id="KW-0479">Metal-binding</keyword>
<comment type="caution">
    <text evidence="7">Lacks conserved residue(s) required for the propagation of feature annotation.</text>
</comment>
<evidence type="ECO:0000256" key="5">
    <source>
        <dbReference type="ARBA" id="ARBA00023146"/>
    </source>
</evidence>
<evidence type="ECO:0000259" key="9">
    <source>
        <dbReference type="PROSITE" id="PS50862"/>
    </source>
</evidence>
<comment type="cofactor">
    <cofactor evidence="7 8">
        <name>Mg(2+)</name>
        <dbReference type="ChEBI" id="CHEBI:18420"/>
    </cofactor>
    <text evidence="7 8">Binds 3 Mg(2+) ions per subunit.</text>
</comment>
<evidence type="ECO:0000256" key="8">
    <source>
        <dbReference type="RuleBase" id="RU000336"/>
    </source>
</evidence>
<dbReference type="InterPro" id="IPR004364">
    <property type="entry name" value="Aa-tRNA-synt_II"/>
</dbReference>
<evidence type="ECO:0000256" key="6">
    <source>
        <dbReference type="ARBA" id="ARBA00048573"/>
    </source>
</evidence>
<comment type="caution">
    <text evidence="10">The sequence shown here is derived from an EMBL/GenBank/DDBJ whole genome shotgun (WGS) entry which is preliminary data.</text>
</comment>
<comment type="subunit">
    <text evidence="7">Homodimer.</text>
</comment>
<keyword evidence="5 7" id="KW-0030">Aminoacyl-tRNA synthetase</keyword>
<dbReference type="Pfam" id="PF00152">
    <property type="entry name" value="tRNA-synt_2"/>
    <property type="match status" value="1"/>
</dbReference>
<dbReference type="EMBL" id="MGEJ01000008">
    <property type="protein sequence ID" value="OGL81291.1"/>
    <property type="molecule type" value="Genomic_DNA"/>
</dbReference>
<dbReference type="InterPro" id="IPR006195">
    <property type="entry name" value="aa-tRNA-synth_II"/>
</dbReference>
<evidence type="ECO:0000313" key="10">
    <source>
        <dbReference type="EMBL" id="OGL81291.1"/>
    </source>
</evidence>
<name>A0A1F7USM5_9BACT</name>
<keyword evidence="7 8" id="KW-0460">Magnesium</keyword>
<accession>A0A1F7USM5</accession>
<comment type="catalytic activity">
    <reaction evidence="6 7 8">
        <text>tRNA(Lys) + L-lysine + ATP = L-lysyl-tRNA(Lys) + AMP + diphosphate</text>
        <dbReference type="Rhea" id="RHEA:20792"/>
        <dbReference type="Rhea" id="RHEA-COMP:9696"/>
        <dbReference type="Rhea" id="RHEA-COMP:9697"/>
        <dbReference type="ChEBI" id="CHEBI:30616"/>
        <dbReference type="ChEBI" id="CHEBI:32551"/>
        <dbReference type="ChEBI" id="CHEBI:33019"/>
        <dbReference type="ChEBI" id="CHEBI:78442"/>
        <dbReference type="ChEBI" id="CHEBI:78529"/>
        <dbReference type="ChEBI" id="CHEBI:456215"/>
        <dbReference type="EC" id="6.1.1.6"/>
    </reaction>
</comment>
<keyword evidence="3 7" id="KW-0547">Nucleotide-binding</keyword>